<dbReference type="SMART" id="SM00382">
    <property type="entry name" value="AAA"/>
    <property type="match status" value="1"/>
</dbReference>
<dbReference type="FunFam" id="3.40.50.300:FF:000032">
    <property type="entry name" value="Export ABC transporter ATP-binding protein"/>
    <property type="match status" value="1"/>
</dbReference>
<dbReference type="InterPro" id="IPR017871">
    <property type="entry name" value="ABC_transporter-like_CS"/>
</dbReference>
<evidence type="ECO:0000313" key="5">
    <source>
        <dbReference type="EMBL" id="KAA9376556.1"/>
    </source>
</evidence>
<accession>A0A5J5JZG1</accession>
<dbReference type="GO" id="GO:0016887">
    <property type="term" value="F:ATP hydrolysis activity"/>
    <property type="evidence" value="ECO:0007669"/>
    <property type="project" value="InterPro"/>
</dbReference>
<dbReference type="InterPro" id="IPR027417">
    <property type="entry name" value="P-loop_NTPase"/>
</dbReference>
<dbReference type="GO" id="GO:0005886">
    <property type="term" value="C:plasma membrane"/>
    <property type="evidence" value="ECO:0007669"/>
    <property type="project" value="TreeGrafter"/>
</dbReference>
<keyword evidence="1" id="KW-0813">Transport</keyword>
<dbReference type="Pfam" id="PF00005">
    <property type="entry name" value="ABC_tran"/>
    <property type="match status" value="1"/>
</dbReference>
<dbReference type="GO" id="GO:0098796">
    <property type="term" value="C:membrane protein complex"/>
    <property type="evidence" value="ECO:0007669"/>
    <property type="project" value="UniProtKB-ARBA"/>
</dbReference>
<dbReference type="InterPro" id="IPR015854">
    <property type="entry name" value="ABC_transpr_LolD-like"/>
</dbReference>
<dbReference type="InterPro" id="IPR003593">
    <property type="entry name" value="AAA+_ATPase"/>
</dbReference>
<keyword evidence="3 5" id="KW-0067">ATP-binding</keyword>
<evidence type="ECO:0000256" key="2">
    <source>
        <dbReference type="ARBA" id="ARBA00022741"/>
    </source>
</evidence>
<dbReference type="GO" id="GO:0022857">
    <property type="term" value="F:transmembrane transporter activity"/>
    <property type="evidence" value="ECO:0007669"/>
    <property type="project" value="UniProtKB-ARBA"/>
</dbReference>
<dbReference type="Gene3D" id="3.40.50.300">
    <property type="entry name" value="P-loop containing nucleotide triphosphate hydrolases"/>
    <property type="match status" value="1"/>
</dbReference>
<proteinExistence type="predicted"/>
<dbReference type="PROSITE" id="PS50893">
    <property type="entry name" value="ABC_TRANSPORTER_2"/>
    <property type="match status" value="1"/>
</dbReference>
<dbReference type="SUPFAM" id="SSF52540">
    <property type="entry name" value="P-loop containing nucleoside triphosphate hydrolases"/>
    <property type="match status" value="1"/>
</dbReference>
<dbReference type="PANTHER" id="PTHR24220">
    <property type="entry name" value="IMPORT ATP-BINDING PROTEIN"/>
    <property type="match status" value="1"/>
</dbReference>
<dbReference type="Proteomes" id="UP000327011">
    <property type="component" value="Unassembled WGS sequence"/>
</dbReference>
<dbReference type="CDD" id="cd03255">
    <property type="entry name" value="ABC_MJ0796_LolCDE_FtsE"/>
    <property type="match status" value="1"/>
</dbReference>
<protein>
    <submittedName>
        <fullName evidence="5">ABC transporter ATP-binding protein</fullName>
    </submittedName>
</protein>
<dbReference type="InterPro" id="IPR017911">
    <property type="entry name" value="MacB-like_ATP-bd"/>
</dbReference>
<evidence type="ECO:0000313" key="6">
    <source>
        <dbReference type="Proteomes" id="UP000327011"/>
    </source>
</evidence>
<dbReference type="EMBL" id="VYTZ01000008">
    <property type="protein sequence ID" value="KAA9376556.1"/>
    <property type="molecule type" value="Genomic_DNA"/>
</dbReference>
<keyword evidence="6" id="KW-1185">Reference proteome</keyword>
<name>A0A5J5JZG1_9ACTN</name>
<comment type="caution">
    <text evidence="5">The sequence shown here is derived from an EMBL/GenBank/DDBJ whole genome shotgun (WGS) entry which is preliminary data.</text>
</comment>
<dbReference type="PROSITE" id="PS00211">
    <property type="entry name" value="ABC_TRANSPORTER_1"/>
    <property type="match status" value="1"/>
</dbReference>
<dbReference type="InterPro" id="IPR003439">
    <property type="entry name" value="ABC_transporter-like_ATP-bd"/>
</dbReference>
<dbReference type="AlphaFoldDB" id="A0A5J5JZG1"/>
<dbReference type="GO" id="GO:0005524">
    <property type="term" value="F:ATP binding"/>
    <property type="evidence" value="ECO:0007669"/>
    <property type="project" value="UniProtKB-KW"/>
</dbReference>
<keyword evidence="2" id="KW-0547">Nucleotide-binding</keyword>
<evidence type="ECO:0000259" key="4">
    <source>
        <dbReference type="PROSITE" id="PS50893"/>
    </source>
</evidence>
<gene>
    <name evidence="5" type="ORF">F5972_24485</name>
</gene>
<feature type="domain" description="ABC transporter" evidence="4">
    <location>
        <begin position="22"/>
        <end position="259"/>
    </location>
</feature>
<sequence>MTLTETLTETLTDRSPRTAVAALARDVVKIYGRGDTAVRALDGATLSIPAGRFTAVMGPSGSGKSTLMHALAGLDTVDEGQVLIGDTDLAGLSERQRTLLRREHVGFVFQSFNLVPTLTAAENIELPLTLAGRRADQAWIDELVEMLGLADRLLHRPAELSGGQQQRVAVARALAARPRIVFADEPTGNLDSRAGEALLGFLRHAAHELGQTIVMVTHDATAAAYADRVVFLADGRVVGELPDPTVPEILSRMAGLGSSARSGTEK</sequence>
<evidence type="ECO:0000256" key="3">
    <source>
        <dbReference type="ARBA" id="ARBA00022840"/>
    </source>
</evidence>
<reference evidence="5 6" key="1">
    <citation type="submission" date="2019-09" db="EMBL/GenBank/DDBJ databases">
        <title>Screening of Novel Bioactive Compounds from Soil-Associated.</title>
        <authorList>
            <person name="Gong X."/>
        </authorList>
    </citation>
    <scope>NUCLEOTIDE SEQUENCE [LARGE SCALE GENOMIC DNA]</scope>
    <source>
        <strain evidence="5 6">Gxj-6</strain>
    </source>
</reference>
<evidence type="ECO:0000256" key="1">
    <source>
        <dbReference type="ARBA" id="ARBA00022448"/>
    </source>
</evidence>
<dbReference type="PANTHER" id="PTHR24220:SF685">
    <property type="entry name" value="ABC TRANSPORTER RELATED"/>
    <property type="match status" value="1"/>
</dbReference>
<dbReference type="RefSeq" id="WP_150936218.1">
    <property type="nucleotide sequence ID" value="NZ_VYTZ01000008.1"/>
</dbReference>
<organism evidence="5 6">
    <name type="scientific">Microbispora cellulosiformans</name>
    <dbReference type="NCBI Taxonomy" id="2614688"/>
    <lineage>
        <taxon>Bacteria</taxon>
        <taxon>Bacillati</taxon>
        <taxon>Actinomycetota</taxon>
        <taxon>Actinomycetes</taxon>
        <taxon>Streptosporangiales</taxon>
        <taxon>Streptosporangiaceae</taxon>
        <taxon>Microbispora</taxon>
    </lineage>
</organism>